<dbReference type="Pfam" id="PF04376">
    <property type="entry name" value="ATE_N"/>
    <property type="match status" value="1"/>
</dbReference>
<evidence type="ECO:0000256" key="3">
    <source>
        <dbReference type="ARBA" id="ARBA00022679"/>
    </source>
</evidence>
<dbReference type="SUPFAM" id="SSF55729">
    <property type="entry name" value="Acyl-CoA N-acyltransferases (Nat)"/>
    <property type="match status" value="1"/>
</dbReference>
<evidence type="ECO:0000256" key="4">
    <source>
        <dbReference type="ARBA" id="ARBA00023315"/>
    </source>
</evidence>
<evidence type="ECO:0000256" key="2">
    <source>
        <dbReference type="ARBA" id="ARBA00012025"/>
    </source>
</evidence>
<evidence type="ECO:0000259" key="7">
    <source>
        <dbReference type="Pfam" id="PF04377"/>
    </source>
</evidence>
<proteinExistence type="inferred from homology"/>
<feature type="domain" description="N-end rule aminoacyl transferase C-terminal" evidence="7">
    <location>
        <begin position="221"/>
        <end position="364"/>
    </location>
</feature>
<dbReference type="InterPro" id="IPR007471">
    <property type="entry name" value="N-end_Aminoacyl_Trfase_N"/>
</dbReference>
<dbReference type="GO" id="GO:0005737">
    <property type="term" value="C:cytoplasm"/>
    <property type="evidence" value="ECO:0007669"/>
    <property type="project" value="TreeGrafter"/>
</dbReference>
<evidence type="ECO:0000256" key="5">
    <source>
        <dbReference type="SAM" id="MobiDB-lite"/>
    </source>
</evidence>
<evidence type="ECO:0000259" key="6">
    <source>
        <dbReference type="Pfam" id="PF04376"/>
    </source>
</evidence>
<dbReference type="Proteomes" id="UP000521872">
    <property type="component" value="Unassembled WGS sequence"/>
</dbReference>
<feature type="region of interest" description="Disordered" evidence="5">
    <location>
        <begin position="394"/>
        <end position="417"/>
    </location>
</feature>
<organism evidence="8 9">
    <name type="scientific">Agrocybe pediades</name>
    <dbReference type="NCBI Taxonomy" id="84607"/>
    <lineage>
        <taxon>Eukaryota</taxon>
        <taxon>Fungi</taxon>
        <taxon>Dikarya</taxon>
        <taxon>Basidiomycota</taxon>
        <taxon>Agaricomycotina</taxon>
        <taxon>Agaricomycetes</taxon>
        <taxon>Agaricomycetidae</taxon>
        <taxon>Agaricales</taxon>
        <taxon>Agaricineae</taxon>
        <taxon>Strophariaceae</taxon>
        <taxon>Agrocybe</taxon>
    </lineage>
</organism>
<comment type="caution">
    <text evidence="8">The sequence shown here is derived from an EMBL/GenBank/DDBJ whole genome shotgun (WGS) entry which is preliminary data.</text>
</comment>
<keyword evidence="9" id="KW-1185">Reference proteome</keyword>
<dbReference type="EMBL" id="JAACJL010000016">
    <property type="protein sequence ID" value="KAF4619191.1"/>
    <property type="molecule type" value="Genomic_DNA"/>
</dbReference>
<keyword evidence="4" id="KW-0012">Acyltransferase</keyword>
<sequence length="473" mass="53324">MTIYFTSSTTTTTYNIQSTISTQAMSLQDIDNTVIPLEAGATTCGYCSPPGQRSEEATSYHSATLEAIQLTCSAYQDMIVRGWRRSGNYCYKPDLKRSCCPQYTIKLDAAAFKPSRSQRQLMNRWNRFVLNGEPSTDAMDVGEHGYAHISQFYYLVYTTITCALTGDIAVRNSSKGNHKGKKGASFVSLTRSVHEAEDGFLADEAAHKFETILEPSSYTLEKFNLYKKYQSEIHSDKRNNPTGFKRFLVTSPLKYEIIPYATPAPGHLPAQYGSYHQLYRLDGELIAMAVLDILPHCVSSVYFMYDKTWERFSLGKLSALREASLAAEMRQAGAPGMQYLYMGFYIHSCQKMKYKGEYYPSYLADPETYDWFPLDTCKPLLESHRYACFSEPSHSMNEPIDDSDEPDSGSSTETNDLDDIKVVVRDKSGDIIAVPVKNTGYIAFKHVLEELQICVRGLGMRLSKEIAFLLAVR</sequence>
<feature type="domain" description="N-end aminoacyl transferase N-terminal" evidence="6">
    <location>
        <begin position="43"/>
        <end position="120"/>
    </location>
</feature>
<dbReference type="InterPro" id="IPR007472">
    <property type="entry name" value="N-end_Aminoacyl_Trfase_C"/>
</dbReference>
<accession>A0A8H4QYU7</accession>
<protein>
    <recommendedName>
        <fullName evidence="2">arginyltransferase</fullName>
        <ecNumber evidence="2">2.3.2.8</ecNumber>
    </recommendedName>
</protein>
<evidence type="ECO:0000256" key="1">
    <source>
        <dbReference type="ARBA" id="ARBA00009991"/>
    </source>
</evidence>
<dbReference type="AlphaFoldDB" id="A0A8H4QYU7"/>
<name>A0A8H4QYU7_9AGAR</name>
<dbReference type="EC" id="2.3.2.8" evidence="2"/>
<keyword evidence="3" id="KW-0808">Transferase</keyword>
<dbReference type="Pfam" id="PF04377">
    <property type="entry name" value="ATE_C"/>
    <property type="match status" value="1"/>
</dbReference>
<dbReference type="GO" id="GO:0004057">
    <property type="term" value="F:arginyl-tRNA--protein transferase activity"/>
    <property type="evidence" value="ECO:0007669"/>
    <property type="project" value="UniProtKB-EC"/>
</dbReference>
<dbReference type="PANTHER" id="PTHR21367">
    <property type="entry name" value="ARGININE-TRNA-PROTEIN TRANSFERASE 1"/>
    <property type="match status" value="1"/>
</dbReference>
<dbReference type="InterPro" id="IPR030700">
    <property type="entry name" value="N-end_Aminoacyl_Trfase"/>
</dbReference>
<gene>
    <name evidence="8" type="ORF">D9613_005139</name>
</gene>
<reference evidence="8 9" key="1">
    <citation type="submission" date="2019-12" db="EMBL/GenBank/DDBJ databases">
        <authorList>
            <person name="Floudas D."/>
            <person name="Bentzer J."/>
            <person name="Ahren D."/>
            <person name="Johansson T."/>
            <person name="Persson P."/>
            <person name="Tunlid A."/>
        </authorList>
    </citation>
    <scope>NUCLEOTIDE SEQUENCE [LARGE SCALE GENOMIC DNA]</scope>
    <source>
        <strain evidence="8 9">CBS 102.39</strain>
    </source>
</reference>
<dbReference type="InterPro" id="IPR016181">
    <property type="entry name" value="Acyl_CoA_acyltransferase"/>
</dbReference>
<dbReference type="PANTHER" id="PTHR21367:SF1">
    <property type="entry name" value="ARGINYL-TRNA--PROTEIN TRANSFERASE 1"/>
    <property type="match status" value="1"/>
</dbReference>
<comment type="similarity">
    <text evidence="1">Belongs to the R-transferase family.</text>
</comment>
<evidence type="ECO:0000313" key="9">
    <source>
        <dbReference type="Proteomes" id="UP000521872"/>
    </source>
</evidence>
<evidence type="ECO:0000313" key="8">
    <source>
        <dbReference type="EMBL" id="KAF4619191.1"/>
    </source>
</evidence>